<dbReference type="AlphaFoldDB" id="A0A2G3DWF3"/>
<feature type="transmembrane region" description="Helical" evidence="1">
    <location>
        <begin position="225"/>
        <end position="244"/>
    </location>
</feature>
<evidence type="ECO:0000313" key="2">
    <source>
        <dbReference type="EMBL" id="PHU35387.1"/>
    </source>
</evidence>
<comment type="caution">
    <text evidence="2">The sequence shown here is derived from an EMBL/GenBank/DDBJ whole genome shotgun (WGS) entry which is preliminary data.</text>
</comment>
<reference evidence="2 3" key="1">
    <citation type="submission" date="2017-10" db="EMBL/GenBank/DDBJ databases">
        <title>Resolving the taxonomy of Roseburia spp., Eubacterium rectale and Agathobacter spp. through phylogenomic analysis.</title>
        <authorList>
            <person name="Sheridan P.O."/>
            <person name="Walker A.W."/>
            <person name="Duncan S.H."/>
            <person name="Scott K.P."/>
            <person name="Toole P.W.O."/>
            <person name="Luis P."/>
            <person name="Flint H.J."/>
        </authorList>
    </citation>
    <scope>NUCLEOTIDE SEQUENCE [LARGE SCALE GENOMIC DNA]</scope>
    <source>
        <strain evidence="2 3">JK626</strain>
    </source>
</reference>
<feature type="transmembrane region" description="Helical" evidence="1">
    <location>
        <begin position="12"/>
        <end position="31"/>
    </location>
</feature>
<keyword evidence="1" id="KW-0472">Membrane</keyword>
<reference evidence="2 3" key="2">
    <citation type="submission" date="2017-10" db="EMBL/GenBank/DDBJ databases">
        <authorList>
            <person name="Banno H."/>
            <person name="Chua N.-H."/>
        </authorList>
    </citation>
    <scope>NUCLEOTIDE SEQUENCE [LARGE SCALE GENOMIC DNA]</scope>
    <source>
        <strain evidence="2 3">JK626</strain>
    </source>
</reference>
<proteinExistence type="predicted"/>
<protein>
    <submittedName>
        <fullName evidence="2">Uncharacterized protein</fullName>
    </submittedName>
</protein>
<evidence type="ECO:0000256" key="1">
    <source>
        <dbReference type="SAM" id="Phobius"/>
    </source>
</evidence>
<organism evidence="2 3">
    <name type="scientific">Pseudobutyrivibrio ruminis</name>
    <dbReference type="NCBI Taxonomy" id="46206"/>
    <lineage>
        <taxon>Bacteria</taxon>
        <taxon>Bacillati</taxon>
        <taxon>Bacillota</taxon>
        <taxon>Clostridia</taxon>
        <taxon>Lachnospirales</taxon>
        <taxon>Lachnospiraceae</taxon>
        <taxon>Pseudobutyrivibrio</taxon>
    </lineage>
</organism>
<feature type="transmembrane region" description="Helical" evidence="1">
    <location>
        <begin position="387"/>
        <end position="408"/>
    </location>
</feature>
<evidence type="ECO:0000313" key="3">
    <source>
        <dbReference type="Proteomes" id="UP000225889"/>
    </source>
</evidence>
<keyword evidence="1" id="KW-0812">Transmembrane</keyword>
<name>A0A2G3DWF3_9FIRM</name>
<sequence length="412" mass="46463">MISKSNNKSQPINTKIILTIVVIVGVLILIYDYKSAKKDFAGIIPRNESGGPKVNESLEVEFLDQNQEVTLEVSAKGLKEKDIEKAFSDAVKEIDKTYLGKNKSADRVSDNLNLRDTYANGLVEVEWNFDVYGYISAEGILDKEKIPEEGQLVTLTAIMYCQDREQIYSFCVVVVPKGIDTLEGQLNAIEKAVKNQDEKTMEDDNLILPTKVETMDIKWSRKMDYRGLQLIILGFVCVGALSIGKKRDAKKEKEKSIADMDMDYPMIVSELSILMGAGMSFRKALERIVLKYTNNVRAGKTEMRPGFEQMVITYRRMSDGLSEIQAIEELGMKCESKNYRKLSMLLSQNLRKGSKDLIDCLEKEQQNAFELRKQRAIRAGEEASTKLLIPMAGMLFIVIVILVVPAVLQINI</sequence>
<dbReference type="EMBL" id="PDYF01000010">
    <property type="protein sequence ID" value="PHU35387.1"/>
    <property type="molecule type" value="Genomic_DNA"/>
</dbReference>
<keyword evidence="1" id="KW-1133">Transmembrane helix</keyword>
<dbReference type="RefSeq" id="WP_099391691.1">
    <property type="nucleotide sequence ID" value="NZ_PDYF01000010.1"/>
</dbReference>
<gene>
    <name evidence="2" type="ORF">CSX01_05320</name>
</gene>
<accession>A0A2G3DWF3</accession>
<dbReference type="Proteomes" id="UP000225889">
    <property type="component" value="Unassembled WGS sequence"/>
</dbReference>